<sequence>MDVGRSHRSSEITIGNFRHMYFN</sequence>
<dbReference type="AlphaFoldDB" id="A0A0A8YXA1"/>
<accession>A0A0A8YXA1</accession>
<reference evidence="1" key="2">
    <citation type="journal article" date="2015" name="Data Brief">
        <title>Shoot transcriptome of the giant reed, Arundo donax.</title>
        <authorList>
            <person name="Barrero R.A."/>
            <person name="Guerrero F.D."/>
            <person name="Moolhuijzen P."/>
            <person name="Goolsby J.A."/>
            <person name="Tidwell J."/>
            <person name="Bellgard S.E."/>
            <person name="Bellgard M.I."/>
        </authorList>
    </citation>
    <scope>NUCLEOTIDE SEQUENCE</scope>
    <source>
        <tissue evidence="1">Shoot tissue taken approximately 20 cm above the soil surface</tissue>
    </source>
</reference>
<proteinExistence type="predicted"/>
<protein>
    <submittedName>
        <fullName evidence="1">Uncharacterized protein</fullName>
    </submittedName>
</protein>
<evidence type="ECO:0000313" key="1">
    <source>
        <dbReference type="EMBL" id="JAD31779.1"/>
    </source>
</evidence>
<name>A0A0A8YXA1_ARUDO</name>
<dbReference type="EMBL" id="GBRH01266116">
    <property type="protein sequence ID" value="JAD31779.1"/>
    <property type="molecule type" value="Transcribed_RNA"/>
</dbReference>
<organism evidence="1">
    <name type="scientific">Arundo donax</name>
    <name type="common">Giant reed</name>
    <name type="synonym">Donax arundinaceus</name>
    <dbReference type="NCBI Taxonomy" id="35708"/>
    <lineage>
        <taxon>Eukaryota</taxon>
        <taxon>Viridiplantae</taxon>
        <taxon>Streptophyta</taxon>
        <taxon>Embryophyta</taxon>
        <taxon>Tracheophyta</taxon>
        <taxon>Spermatophyta</taxon>
        <taxon>Magnoliopsida</taxon>
        <taxon>Liliopsida</taxon>
        <taxon>Poales</taxon>
        <taxon>Poaceae</taxon>
        <taxon>PACMAD clade</taxon>
        <taxon>Arundinoideae</taxon>
        <taxon>Arundineae</taxon>
        <taxon>Arundo</taxon>
    </lineage>
</organism>
<reference evidence="1" key="1">
    <citation type="submission" date="2014-09" db="EMBL/GenBank/DDBJ databases">
        <authorList>
            <person name="Magalhaes I.L.F."/>
            <person name="Oliveira U."/>
            <person name="Santos F.R."/>
            <person name="Vidigal T.H.D.A."/>
            <person name="Brescovit A.D."/>
            <person name="Santos A.J."/>
        </authorList>
    </citation>
    <scope>NUCLEOTIDE SEQUENCE</scope>
    <source>
        <tissue evidence="1">Shoot tissue taken approximately 20 cm above the soil surface</tissue>
    </source>
</reference>